<dbReference type="OrthoDB" id="8481263at2"/>
<evidence type="ECO:0000313" key="1">
    <source>
        <dbReference type="EMBL" id="AGA91354.1"/>
    </source>
</evidence>
<gene>
    <name evidence="1" type="ORF">Thimo_2634</name>
</gene>
<dbReference type="STRING" id="765912.Thimo_2634"/>
<dbReference type="eggNOG" id="ENOG5032TA3">
    <property type="taxonomic scope" value="Bacteria"/>
</dbReference>
<proteinExistence type="predicted"/>
<keyword evidence="2" id="KW-1185">Reference proteome</keyword>
<reference evidence="1 2" key="1">
    <citation type="submission" date="2011-09" db="EMBL/GenBank/DDBJ databases">
        <title>Complete sequence of chromosome of Thioflavicoccus mobilis 8321.</title>
        <authorList>
            <consortium name="US DOE Joint Genome Institute"/>
            <person name="Lucas S."/>
            <person name="Han J."/>
            <person name="Lapidus A."/>
            <person name="Cheng J.-F."/>
            <person name="Goodwin L."/>
            <person name="Pitluck S."/>
            <person name="Peters L."/>
            <person name="Ovchinnikova G."/>
            <person name="Lu M."/>
            <person name="Detter J.C."/>
            <person name="Han C."/>
            <person name="Tapia R."/>
            <person name="Land M."/>
            <person name="Hauser L."/>
            <person name="Kyrpides N."/>
            <person name="Ivanova N."/>
            <person name="Pagani I."/>
            <person name="Vogl K."/>
            <person name="Liu Z."/>
            <person name="Imhoff J."/>
            <person name="Thiel V."/>
            <person name="Frigaard N.-U."/>
            <person name="Bryant D."/>
            <person name="Woyke T."/>
        </authorList>
    </citation>
    <scope>NUCLEOTIDE SEQUENCE [LARGE SCALE GENOMIC DNA]</scope>
    <source>
        <strain evidence="1 2">8321</strain>
    </source>
</reference>
<name>L0H188_9GAMM</name>
<dbReference type="KEGG" id="tmb:Thimo_2634"/>
<sequence length="130" mass="14514">MIDPTFLSPKGRNEDERRLLRLFRALEPGDRRTLLAFAAFLEGYGAETEAAPREPELLPRPPQENVVAAIRRLSQSYPMLERSALIGEASSLMSAHLLQGRAAADVIDELEALFARYYAAYRDSFSNDGS</sequence>
<dbReference type="RefSeq" id="WP_015281486.1">
    <property type="nucleotide sequence ID" value="NC_019940.1"/>
</dbReference>
<dbReference type="Proteomes" id="UP000010816">
    <property type="component" value="Chromosome"/>
</dbReference>
<dbReference type="AlphaFoldDB" id="L0H188"/>
<evidence type="ECO:0008006" key="3">
    <source>
        <dbReference type="Google" id="ProtNLM"/>
    </source>
</evidence>
<protein>
    <recommendedName>
        <fullName evidence="3">Crp/Fnr family transcriptional regulator</fullName>
    </recommendedName>
</protein>
<accession>L0H188</accession>
<dbReference type="EMBL" id="CP003051">
    <property type="protein sequence ID" value="AGA91354.1"/>
    <property type="molecule type" value="Genomic_DNA"/>
</dbReference>
<evidence type="ECO:0000313" key="2">
    <source>
        <dbReference type="Proteomes" id="UP000010816"/>
    </source>
</evidence>
<dbReference type="HOGENOM" id="CLU_138601_0_0_6"/>
<organism evidence="1 2">
    <name type="scientific">Thioflavicoccus mobilis 8321</name>
    <dbReference type="NCBI Taxonomy" id="765912"/>
    <lineage>
        <taxon>Bacteria</taxon>
        <taxon>Pseudomonadati</taxon>
        <taxon>Pseudomonadota</taxon>
        <taxon>Gammaproteobacteria</taxon>
        <taxon>Chromatiales</taxon>
        <taxon>Chromatiaceae</taxon>
        <taxon>Thioflavicoccus</taxon>
    </lineage>
</organism>